<keyword evidence="1" id="KW-0472">Membrane</keyword>
<dbReference type="KEGG" id="ddi:DDB_G0291119"/>
<dbReference type="VEuPathDB" id="AmoebaDB:DDB_G0291119"/>
<keyword evidence="2" id="KW-0732">Signal</keyword>
<dbReference type="dictyBase" id="DDB_G0291119"/>
<gene>
    <name evidence="3" type="ORF">DDB_G0291119</name>
</gene>
<dbReference type="InParanoid" id="Q54F45"/>
<accession>Q54F45</accession>
<evidence type="ECO:0000313" key="4">
    <source>
        <dbReference type="Proteomes" id="UP000002195"/>
    </source>
</evidence>
<keyword evidence="1" id="KW-0812">Transmembrane</keyword>
<feature type="chain" id="PRO_5004249445" description="Dickkopf N-terminal cysteine-rich domain-containing protein" evidence="2">
    <location>
        <begin position="26"/>
        <end position="435"/>
    </location>
</feature>
<dbReference type="GeneID" id="8627993"/>
<feature type="transmembrane region" description="Helical" evidence="1">
    <location>
        <begin position="414"/>
        <end position="434"/>
    </location>
</feature>
<dbReference type="PANTHER" id="PTHR33459">
    <property type="entry name" value="DD-GDCA PROTEIN"/>
    <property type="match status" value="1"/>
</dbReference>
<dbReference type="PANTHER" id="PTHR33459:SF6">
    <property type="entry name" value="DICKKOPF N-TERMINAL CYSTEINE-RICH DOMAIN-CONTAINING PROTEIN"/>
    <property type="match status" value="1"/>
</dbReference>
<organism evidence="3 4">
    <name type="scientific">Dictyostelium discoideum</name>
    <name type="common">Social amoeba</name>
    <dbReference type="NCBI Taxonomy" id="44689"/>
    <lineage>
        <taxon>Eukaryota</taxon>
        <taxon>Amoebozoa</taxon>
        <taxon>Evosea</taxon>
        <taxon>Eumycetozoa</taxon>
        <taxon>Dictyostelia</taxon>
        <taxon>Dictyosteliales</taxon>
        <taxon>Dictyosteliaceae</taxon>
        <taxon>Dictyostelium</taxon>
    </lineage>
</organism>
<dbReference type="RefSeq" id="XP_635386.1">
    <property type="nucleotide sequence ID" value="XM_630294.1"/>
</dbReference>
<keyword evidence="1" id="KW-1133">Transmembrane helix</keyword>
<evidence type="ECO:0000256" key="2">
    <source>
        <dbReference type="SAM" id="SignalP"/>
    </source>
</evidence>
<dbReference type="PhylomeDB" id="Q54F45"/>
<keyword evidence="4" id="KW-1185">Reference proteome</keyword>
<dbReference type="InterPro" id="IPR052326">
    <property type="entry name" value="Diff-Dev_Assoc_Protein"/>
</dbReference>
<evidence type="ECO:0000256" key="1">
    <source>
        <dbReference type="SAM" id="Phobius"/>
    </source>
</evidence>
<protein>
    <recommendedName>
        <fullName evidence="5">Dickkopf N-terminal cysteine-rich domain-containing protein</fullName>
    </recommendedName>
</protein>
<name>Q54F45_DICDI</name>
<comment type="caution">
    <text evidence="3">The sequence shown here is derived from an EMBL/GenBank/DDBJ whole genome shotgun (WGS) entry which is preliminary data.</text>
</comment>
<sequence>MPADSISKYFLFLIFFFKLIKNISTVSCSHHSKERPTTDLACSLKICSELGEPCGNDTHYSGFQCYVEDRCLNSTCVPSLGIGNDCNSSFDCILGTTCVIDQNNNDNNNNDNNDNSDNDDDNNNDNNDINNINNFKGYYHKNLTTKVNLKIKKTCQHSFFAEFGDKCKRNSDCLNSLECINGKCSTPSLGCLTDFSCNNDSICNRDTRQCVVTTLKEGECFLFKQFSCNDQNLLCAPKSFMISSIGICKKQIEGSPCLTSKLINCDWNLYQWCKPLNPGSLMGNCTIQPSNTSKSCITQADCNYYEMCKCDSSHSGVGYCIPKGSYNFFGSYCKASINKFLECYYKTNCTDLFSQNPSSCSYRNCPEESECLGTFCIDKMLPVGVCTNRKCKLTLFNTTNGHFKVASSSSFSNFNFNSLSYLIITLILIIIFIII</sequence>
<dbReference type="Proteomes" id="UP000002195">
    <property type="component" value="Unassembled WGS sequence"/>
</dbReference>
<dbReference type="FunCoup" id="Q54F45">
    <property type="interactions" value="2"/>
</dbReference>
<dbReference type="PaxDb" id="44689-DDB0219648"/>
<dbReference type="AlphaFoldDB" id="Q54F45"/>
<feature type="signal peptide" evidence="2">
    <location>
        <begin position="1"/>
        <end position="25"/>
    </location>
</feature>
<evidence type="ECO:0008006" key="5">
    <source>
        <dbReference type="Google" id="ProtNLM"/>
    </source>
</evidence>
<evidence type="ECO:0000313" key="3">
    <source>
        <dbReference type="EMBL" id="EAL61884.1"/>
    </source>
</evidence>
<dbReference type="HOGENOM" id="CLU_657926_0_0_1"/>
<reference evidence="3 4" key="1">
    <citation type="journal article" date="2005" name="Nature">
        <title>The genome of the social amoeba Dictyostelium discoideum.</title>
        <authorList>
            <consortium name="The Dictyostelium discoideum Sequencing Consortium"/>
            <person name="Eichinger L."/>
            <person name="Pachebat J.A."/>
            <person name="Glockner G."/>
            <person name="Rajandream M.A."/>
            <person name="Sucgang R."/>
            <person name="Berriman M."/>
            <person name="Song J."/>
            <person name="Olsen R."/>
            <person name="Szafranski K."/>
            <person name="Xu Q."/>
            <person name="Tunggal B."/>
            <person name="Kummerfeld S."/>
            <person name="Madera M."/>
            <person name="Konfortov B.A."/>
            <person name="Rivero F."/>
            <person name="Bankier A.T."/>
            <person name="Lehmann R."/>
            <person name="Hamlin N."/>
            <person name="Davies R."/>
            <person name="Gaudet P."/>
            <person name="Fey P."/>
            <person name="Pilcher K."/>
            <person name="Chen G."/>
            <person name="Saunders D."/>
            <person name="Sodergren E."/>
            <person name="Davis P."/>
            <person name="Kerhornou A."/>
            <person name="Nie X."/>
            <person name="Hall N."/>
            <person name="Anjard C."/>
            <person name="Hemphill L."/>
            <person name="Bason N."/>
            <person name="Farbrother P."/>
            <person name="Desany B."/>
            <person name="Just E."/>
            <person name="Morio T."/>
            <person name="Rost R."/>
            <person name="Churcher C."/>
            <person name="Cooper J."/>
            <person name="Haydock S."/>
            <person name="van Driessche N."/>
            <person name="Cronin A."/>
            <person name="Goodhead I."/>
            <person name="Muzny D."/>
            <person name="Mourier T."/>
            <person name="Pain A."/>
            <person name="Lu M."/>
            <person name="Harper D."/>
            <person name="Lindsay R."/>
            <person name="Hauser H."/>
            <person name="James K."/>
            <person name="Quiles M."/>
            <person name="Madan Babu M."/>
            <person name="Saito T."/>
            <person name="Buchrieser C."/>
            <person name="Wardroper A."/>
            <person name="Felder M."/>
            <person name="Thangavelu M."/>
            <person name="Johnson D."/>
            <person name="Knights A."/>
            <person name="Loulseged H."/>
            <person name="Mungall K."/>
            <person name="Oliver K."/>
            <person name="Price C."/>
            <person name="Quail M.A."/>
            <person name="Urushihara H."/>
            <person name="Hernandez J."/>
            <person name="Rabbinowitsch E."/>
            <person name="Steffen D."/>
            <person name="Sanders M."/>
            <person name="Ma J."/>
            <person name="Kohara Y."/>
            <person name="Sharp S."/>
            <person name="Simmonds M."/>
            <person name="Spiegler S."/>
            <person name="Tivey A."/>
            <person name="Sugano S."/>
            <person name="White B."/>
            <person name="Walker D."/>
            <person name="Woodward J."/>
            <person name="Winckler T."/>
            <person name="Tanaka Y."/>
            <person name="Shaulsky G."/>
            <person name="Schleicher M."/>
            <person name="Weinstock G."/>
            <person name="Rosenthal A."/>
            <person name="Cox E.C."/>
            <person name="Chisholm R.L."/>
            <person name="Gibbs R."/>
            <person name="Loomis W.F."/>
            <person name="Platzer M."/>
            <person name="Kay R.R."/>
            <person name="Williams J."/>
            <person name="Dear P.H."/>
            <person name="Noegel A.A."/>
            <person name="Barrell B."/>
            <person name="Kuspa A."/>
        </authorList>
    </citation>
    <scope>NUCLEOTIDE SEQUENCE [LARGE SCALE GENOMIC DNA]</scope>
    <source>
        <strain evidence="3 4">AX4</strain>
    </source>
</reference>
<proteinExistence type="predicted"/>
<dbReference type="EMBL" id="AAFI02000175">
    <property type="protein sequence ID" value="EAL61884.1"/>
    <property type="molecule type" value="Genomic_DNA"/>
</dbReference>